<dbReference type="PANTHER" id="PTHR22878">
    <property type="entry name" value="DYNEIN HEAVY CHAIN 6, AXONEMAL-LIKE-RELATED"/>
    <property type="match status" value="1"/>
</dbReference>
<accession>A0AAD1SW70</accession>
<reference evidence="2" key="1">
    <citation type="submission" date="2022-03" db="EMBL/GenBank/DDBJ databases">
        <authorList>
            <person name="Alioto T."/>
            <person name="Alioto T."/>
            <person name="Gomez Garrido J."/>
        </authorList>
    </citation>
    <scope>NUCLEOTIDE SEQUENCE</scope>
</reference>
<feature type="region of interest" description="Disordered" evidence="1">
    <location>
        <begin position="1"/>
        <end position="24"/>
    </location>
</feature>
<name>A0AAD1SW70_PELCU</name>
<evidence type="ECO:0000313" key="2">
    <source>
        <dbReference type="EMBL" id="CAH2313072.1"/>
    </source>
</evidence>
<dbReference type="GO" id="GO:0045505">
    <property type="term" value="F:dynein intermediate chain binding"/>
    <property type="evidence" value="ECO:0007669"/>
    <property type="project" value="InterPro"/>
</dbReference>
<dbReference type="EMBL" id="OW240919">
    <property type="protein sequence ID" value="CAH2313072.1"/>
    <property type="molecule type" value="Genomic_DNA"/>
</dbReference>
<proteinExistence type="predicted"/>
<gene>
    <name evidence="2" type="ORF">PECUL_23A042327</name>
</gene>
<organism evidence="2 3">
    <name type="scientific">Pelobates cultripes</name>
    <name type="common">Western spadefoot toad</name>
    <dbReference type="NCBI Taxonomy" id="61616"/>
    <lineage>
        <taxon>Eukaryota</taxon>
        <taxon>Metazoa</taxon>
        <taxon>Chordata</taxon>
        <taxon>Craniata</taxon>
        <taxon>Vertebrata</taxon>
        <taxon>Euteleostomi</taxon>
        <taxon>Amphibia</taxon>
        <taxon>Batrachia</taxon>
        <taxon>Anura</taxon>
        <taxon>Pelobatoidea</taxon>
        <taxon>Pelobatidae</taxon>
        <taxon>Pelobates</taxon>
    </lineage>
</organism>
<protein>
    <submittedName>
        <fullName evidence="2">Uncharacterized protein</fullName>
    </submittedName>
</protein>
<keyword evidence="3" id="KW-1185">Reference proteome</keyword>
<evidence type="ECO:0000256" key="1">
    <source>
        <dbReference type="SAM" id="MobiDB-lite"/>
    </source>
</evidence>
<dbReference type="GO" id="GO:0030286">
    <property type="term" value="C:dynein complex"/>
    <property type="evidence" value="ECO:0007669"/>
    <property type="project" value="InterPro"/>
</dbReference>
<evidence type="ECO:0000313" key="3">
    <source>
        <dbReference type="Proteomes" id="UP001295444"/>
    </source>
</evidence>
<dbReference type="Proteomes" id="UP001295444">
    <property type="component" value="Chromosome 08"/>
</dbReference>
<dbReference type="GO" id="GO:0007018">
    <property type="term" value="P:microtubule-based movement"/>
    <property type="evidence" value="ECO:0007669"/>
    <property type="project" value="InterPro"/>
</dbReference>
<dbReference type="GO" id="GO:0051959">
    <property type="term" value="F:dynein light intermediate chain binding"/>
    <property type="evidence" value="ECO:0007669"/>
    <property type="project" value="InterPro"/>
</dbReference>
<dbReference type="InterPro" id="IPR026983">
    <property type="entry name" value="DHC"/>
</dbReference>
<dbReference type="AlphaFoldDB" id="A0AAD1SW70"/>
<dbReference type="PANTHER" id="PTHR22878:SF70">
    <property type="entry name" value="DYNEIN HEAVY CHAIN 2, AXONEMAL"/>
    <property type="match status" value="1"/>
</dbReference>
<sequence>MKEQKKRVPTPPEPQLPSTMNSEQRKRRLNYLYMKNCVESSPVVPIQKHWLNSILSHVPASLQQGKDREDLVKELLEEVSHDFEKSMKRHLVKSVLVKPEVKGLEAEDSRPLPESPVGLDFSRPWHQKYIQARNRIKANLHVTHPGLRTILDLGFFTFSKLLVVDLSEYRSKGPVECESLKNNVSLACAKTEEKLLNTWYPKVINLFTNKEALSSIKPDKIDSFYTCLSTLMSNQNIQTAQSWLSGSSTIQRIEAKLPDHVKQWAISKLKEAVQHHLEEPKKHFDTYVESFTWLVDGTASQQVETFLTEKHNFEEYTALIEQFHSLAKSIASLPRWAHFTMIELDCDDLKSGLADKAKSYARFLLEVLTTKHRKENERICTEFEMIKEHALRAPVTTEDVIEAIDFVEQVKTKGLVALKAQIAESKQRMDYLLDVFMFTSEDLALNATVLLWPKKLNPVFDENDELIEKAKRKGESLLTGKREKLMLELEKLSRRMEEFGECSELNMVHQVIA</sequence>